<dbReference type="OrthoDB" id="19653at2759"/>
<dbReference type="GO" id="GO:0052689">
    <property type="term" value="F:carboxylic ester hydrolase activity"/>
    <property type="evidence" value="ECO:0007669"/>
    <property type="project" value="UniProtKB-KW"/>
</dbReference>
<gene>
    <name evidence="7" type="ORF">AFUS01_LOCUS30764</name>
</gene>
<keyword evidence="4" id="KW-0325">Glycoprotein</keyword>
<keyword evidence="8" id="KW-1185">Reference proteome</keyword>
<sequence length="128" mass="14073">MIFSLQTVYKGILISLFIQSVCSQFEGEDLIFEAGSLGKLKGRAARTYKLNRPFIELLGIPYVEPPTDENRFLPAKPVSHPLPPTDGNGNFDATKYGACCPQATSSANLACAFKLNEDCLRLNIYTPL</sequence>
<dbReference type="Pfam" id="PF00135">
    <property type="entry name" value="COesterase"/>
    <property type="match status" value="1"/>
</dbReference>
<evidence type="ECO:0000313" key="7">
    <source>
        <dbReference type="EMBL" id="CAG7820372.1"/>
    </source>
</evidence>
<evidence type="ECO:0000256" key="4">
    <source>
        <dbReference type="ARBA" id="ARBA00023180"/>
    </source>
</evidence>
<keyword evidence="3" id="KW-0378">Hydrolase</keyword>
<evidence type="ECO:0000256" key="2">
    <source>
        <dbReference type="ARBA" id="ARBA00022487"/>
    </source>
</evidence>
<feature type="domain" description="Carboxylesterase type B" evidence="6">
    <location>
        <begin position="36"/>
        <end position="127"/>
    </location>
</feature>
<accession>A0A8J2KPZ9</accession>
<name>A0A8J2KPZ9_9HEXA</name>
<reference evidence="7" key="1">
    <citation type="submission" date="2021-06" db="EMBL/GenBank/DDBJ databases">
        <authorList>
            <person name="Hodson N. C."/>
            <person name="Mongue J. A."/>
            <person name="Jaron S. K."/>
        </authorList>
    </citation>
    <scope>NUCLEOTIDE SEQUENCE</scope>
</reference>
<dbReference type="InterPro" id="IPR002018">
    <property type="entry name" value="CarbesteraseB"/>
</dbReference>
<evidence type="ECO:0000256" key="1">
    <source>
        <dbReference type="ARBA" id="ARBA00005964"/>
    </source>
</evidence>
<keyword evidence="2" id="KW-0719">Serine esterase</keyword>
<evidence type="ECO:0000256" key="3">
    <source>
        <dbReference type="ARBA" id="ARBA00022801"/>
    </source>
</evidence>
<keyword evidence="5" id="KW-0732">Signal</keyword>
<feature type="signal peptide" evidence="5">
    <location>
        <begin position="1"/>
        <end position="23"/>
    </location>
</feature>
<evidence type="ECO:0000256" key="5">
    <source>
        <dbReference type="SAM" id="SignalP"/>
    </source>
</evidence>
<proteinExistence type="inferred from homology"/>
<comment type="similarity">
    <text evidence="1">Belongs to the type-B carboxylesterase/lipase family.</text>
</comment>
<organism evidence="7 8">
    <name type="scientific">Allacma fusca</name>
    <dbReference type="NCBI Taxonomy" id="39272"/>
    <lineage>
        <taxon>Eukaryota</taxon>
        <taxon>Metazoa</taxon>
        <taxon>Ecdysozoa</taxon>
        <taxon>Arthropoda</taxon>
        <taxon>Hexapoda</taxon>
        <taxon>Collembola</taxon>
        <taxon>Symphypleona</taxon>
        <taxon>Sminthuridae</taxon>
        <taxon>Allacma</taxon>
    </lineage>
</organism>
<dbReference type="PANTHER" id="PTHR43142:SF1">
    <property type="entry name" value="CARBOXYLIC ESTER HYDROLASE"/>
    <property type="match status" value="1"/>
</dbReference>
<dbReference type="AlphaFoldDB" id="A0A8J2KPZ9"/>
<evidence type="ECO:0000313" key="8">
    <source>
        <dbReference type="Proteomes" id="UP000708208"/>
    </source>
</evidence>
<dbReference type="Proteomes" id="UP000708208">
    <property type="component" value="Unassembled WGS sequence"/>
</dbReference>
<feature type="non-terminal residue" evidence="7">
    <location>
        <position position="1"/>
    </location>
</feature>
<dbReference type="EMBL" id="CAJVCH010476501">
    <property type="protein sequence ID" value="CAG7820372.1"/>
    <property type="molecule type" value="Genomic_DNA"/>
</dbReference>
<comment type="caution">
    <text evidence="7">The sequence shown here is derived from an EMBL/GenBank/DDBJ whole genome shotgun (WGS) entry which is preliminary data.</text>
</comment>
<evidence type="ECO:0000259" key="6">
    <source>
        <dbReference type="Pfam" id="PF00135"/>
    </source>
</evidence>
<dbReference type="PANTHER" id="PTHR43142">
    <property type="entry name" value="CARBOXYLIC ESTER HYDROLASE"/>
    <property type="match status" value="1"/>
</dbReference>
<protein>
    <recommendedName>
        <fullName evidence="6">Carboxylesterase type B domain-containing protein</fullName>
    </recommendedName>
</protein>
<feature type="chain" id="PRO_5035205608" description="Carboxylesterase type B domain-containing protein" evidence="5">
    <location>
        <begin position="24"/>
        <end position="128"/>
    </location>
</feature>